<sequence length="114" mass="13389">MIEKFSFAPDVKYIFEFEEAVHEETFYSNALDDQRYVLSFELGLYLPTDYFGKKTGNPYSEVYAEVLGISEKVVVDGETVTQIIFYLPDIEQRIYANYRVNRGGFTRIQFPRQL</sequence>
<dbReference type="EMBL" id="JAFBCV010000001">
    <property type="protein sequence ID" value="MBM7837025.1"/>
    <property type="molecule type" value="Genomic_DNA"/>
</dbReference>
<gene>
    <name evidence="1" type="ORF">JOC54_000256</name>
</gene>
<protein>
    <submittedName>
        <fullName evidence="1">Uncharacterized protein</fullName>
    </submittedName>
</protein>
<organism evidence="1 2">
    <name type="scientific">Shouchella xiaoxiensis</name>
    <dbReference type="NCBI Taxonomy" id="766895"/>
    <lineage>
        <taxon>Bacteria</taxon>
        <taxon>Bacillati</taxon>
        <taxon>Bacillota</taxon>
        <taxon>Bacilli</taxon>
        <taxon>Bacillales</taxon>
        <taxon>Bacillaceae</taxon>
        <taxon>Shouchella</taxon>
    </lineage>
</organism>
<evidence type="ECO:0000313" key="1">
    <source>
        <dbReference type="EMBL" id="MBM7837025.1"/>
    </source>
</evidence>
<accession>A0ABS2SND6</accession>
<proteinExistence type="predicted"/>
<reference evidence="1" key="1">
    <citation type="submission" date="2021-01" db="EMBL/GenBank/DDBJ databases">
        <title>Genomic Encyclopedia of Type Strains, Phase IV (KMG-IV): sequencing the most valuable type-strain genomes for metagenomic binning, comparative biology and taxonomic classification.</title>
        <authorList>
            <person name="Goeker M."/>
        </authorList>
    </citation>
    <scope>NUCLEOTIDE SEQUENCE</scope>
    <source>
        <strain evidence="1">DSM 21943</strain>
    </source>
</reference>
<comment type="caution">
    <text evidence="1">The sequence shown here is derived from an EMBL/GenBank/DDBJ whole genome shotgun (WGS) entry which is preliminary data.</text>
</comment>
<dbReference type="Proteomes" id="UP001179280">
    <property type="component" value="Unassembled WGS sequence"/>
</dbReference>
<evidence type="ECO:0000313" key="2">
    <source>
        <dbReference type="Proteomes" id="UP001179280"/>
    </source>
</evidence>
<keyword evidence="2" id="KW-1185">Reference proteome</keyword>
<dbReference type="RefSeq" id="WP_204463797.1">
    <property type="nucleotide sequence ID" value="NZ_JAFBCV010000001.1"/>
</dbReference>
<name>A0ABS2SND6_9BACI</name>